<dbReference type="InterPro" id="IPR012093">
    <property type="entry name" value="Pirin"/>
</dbReference>
<feature type="domain" description="Quercetin 2,3-dioxygenase C-terminal cupin" evidence="4">
    <location>
        <begin position="146"/>
        <end position="231"/>
    </location>
</feature>
<dbReference type="Proteomes" id="UP001165044">
    <property type="component" value="Unassembled WGS sequence"/>
</dbReference>
<gene>
    <name evidence="5" type="ORF">GETHED_09420</name>
</gene>
<dbReference type="InterPro" id="IPR011051">
    <property type="entry name" value="RmlC_Cupin_sf"/>
</dbReference>
<evidence type="ECO:0000313" key="5">
    <source>
        <dbReference type="EMBL" id="GLH66578.1"/>
    </source>
</evidence>
<dbReference type="SUPFAM" id="SSF51182">
    <property type="entry name" value="RmlC-like cupins"/>
    <property type="match status" value="1"/>
</dbReference>
<comment type="caution">
    <text evidence="5">The sequence shown here is derived from an EMBL/GenBank/DDBJ whole genome shotgun (WGS) entry which is preliminary data.</text>
</comment>
<dbReference type="EMBL" id="BSDC01000001">
    <property type="protein sequence ID" value="GLH66578.1"/>
    <property type="molecule type" value="Genomic_DNA"/>
</dbReference>
<dbReference type="CDD" id="cd02910">
    <property type="entry name" value="cupin_Yhhw_N"/>
    <property type="match status" value="1"/>
</dbReference>
<dbReference type="RefSeq" id="WP_285606953.1">
    <property type="nucleotide sequence ID" value="NZ_BSDC01000001.1"/>
</dbReference>
<dbReference type="Pfam" id="PF02678">
    <property type="entry name" value="Pirin"/>
    <property type="match status" value="1"/>
</dbReference>
<sequence>MITLRSAGARGHFDFGWLDTHHTFSFGEYFDPEHTQFRALRVLNEDRVQPGKGFGTHGHRDMEILTWVLSGALEHRDSLGTHGVIRPGEAQVMSAGTGIRHSEFNASDTEPVHFLQIWILPEQQGLAPRYDQVAFSEKDLENRLRLIASPDGSEGSVKLFQDVKVYAARLDAGREVQAALPAGRSGFLQVAKGSVTLNGTVMNAGDAARIEGEPSLTVVAGSPSEILFFDLA</sequence>
<dbReference type="InterPro" id="IPR014710">
    <property type="entry name" value="RmlC-like_jellyroll"/>
</dbReference>
<evidence type="ECO:0000313" key="6">
    <source>
        <dbReference type="Proteomes" id="UP001165044"/>
    </source>
</evidence>
<proteinExistence type="inferred from homology"/>
<comment type="similarity">
    <text evidence="1 2">Belongs to the pirin family.</text>
</comment>
<name>A0ABQ5PW44_9BACT</name>
<evidence type="ECO:0000256" key="1">
    <source>
        <dbReference type="ARBA" id="ARBA00008416"/>
    </source>
</evidence>
<dbReference type="Gene3D" id="2.60.120.10">
    <property type="entry name" value="Jelly Rolls"/>
    <property type="match status" value="2"/>
</dbReference>
<feature type="domain" description="Pirin N-terminal" evidence="3">
    <location>
        <begin position="12"/>
        <end position="119"/>
    </location>
</feature>
<keyword evidence="6" id="KW-1185">Reference proteome</keyword>
<dbReference type="PANTHER" id="PTHR43212:SF3">
    <property type="entry name" value="QUERCETIN 2,3-DIOXYGENASE"/>
    <property type="match status" value="1"/>
</dbReference>
<dbReference type="Pfam" id="PF17954">
    <property type="entry name" value="Pirin_C_2"/>
    <property type="match status" value="1"/>
</dbReference>
<dbReference type="PANTHER" id="PTHR43212">
    <property type="entry name" value="QUERCETIN 2,3-DIOXYGENASE"/>
    <property type="match status" value="1"/>
</dbReference>
<protein>
    <submittedName>
        <fullName evidence="5">Quercetin 2,3-dioxygenase</fullName>
    </submittedName>
</protein>
<evidence type="ECO:0000259" key="4">
    <source>
        <dbReference type="Pfam" id="PF17954"/>
    </source>
</evidence>
<organism evidence="5 6">
    <name type="scientific">Geothrix edaphica</name>
    <dbReference type="NCBI Taxonomy" id="2927976"/>
    <lineage>
        <taxon>Bacteria</taxon>
        <taxon>Pseudomonadati</taxon>
        <taxon>Acidobacteriota</taxon>
        <taxon>Holophagae</taxon>
        <taxon>Holophagales</taxon>
        <taxon>Holophagaceae</taxon>
        <taxon>Geothrix</taxon>
    </lineage>
</organism>
<reference evidence="5" key="1">
    <citation type="journal article" date="2023" name="Antonie Van Leeuwenhoek">
        <title>Mesoterricola silvestris gen. nov., sp. nov., Mesoterricola sediminis sp. nov., Geothrix oryzae sp. nov., Geothrix edaphica sp. nov., Geothrix rubra sp. nov., and Geothrix limicola sp. nov., six novel members of Acidobacteriota isolated from soils.</title>
        <authorList>
            <person name="Itoh H."/>
            <person name="Sugisawa Y."/>
            <person name="Mise K."/>
            <person name="Xu Z."/>
            <person name="Kuniyasu M."/>
            <person name="Ushijima N."/>
            <person name="Kawano K."/>
            <person name="Kobayashi E."/>
            <person name="Shiratori Y."/>
            <person name="Masuda Y."/>
            <person name="Senoo K."/>
        </authorList>
    </citation>
    <scope>NUCLEOTIDE SEQUENCE</scope>
    <source>
        <strain evidence="5">Red802</strain>
    </source>
</reference>
<evidence type="ECO:0000259" key="3">
    <source>
        <dbReference type="Pfam" id="PF02678"/>
    </source>
</evidence>
<dbReference type="InterPro" id="IPR041602">
    <property type="entry name" value="Quercetinase_C"/>
</dbReference>
<dbReference type="InterPro" id="IPR003829">
    <property type="entry name" value="Pirin_N_dom"/>
</dbReference>
<dbReference type="CDD" id="cd20311">
    <property type="entry name" value="cupin_Yhhw_C"/>
    <property type="match status" value="1"/>
</dbReference>
<accession>A0ABQ5PW44</accession>
<dbReference type="PIRSF" id="PIRSF006232">
    <property type="entry name" value="Pirin"/>
    <property type="match status" value="1"/>
</dbReference>
<evidence type="ECO:0000256" key="2">
    <source>
        <dbReference type="RuleBase" id="RU003457"/>
    </source>
</evidence>